<organism evidence="2 3">
    <name type="scientific">Candidatus Trichorickettsia mobilis</name>
    <dbReference type="NCBI Taxonomy" id="1346319"/>
    <lineage>
        <taxon>Bacteria</taxon>
        <taxon>Pseudomonadati</taxon>
        <taxon>Pseudomonadota</taxon>
        <taxon>Alphaproteobacteria</taxon>
        <taxon>Rickettsiales</taxon>
        <taxon>Rickettsiaceae</taxon>
        <taxon>Rickettsieae</taxon>
        <taxon>Candidatus Trichorickettsia</taxon>
    </lineage>
</organism>
<dbReference type="PROSITE" id="PS00889">
    <property type="entry name" value="CNMP_BINDING_2"/>
    <property type="match status" value="1"/>
</dbReference>
<reference evidence="2 3" key="1">
    <citation type="submission" date="2022-10" db="EMBL/GenBank/DDBJ databases">
        <title>Host association and intracellularity evolved multiple times independently in the Rickettsiales.</title>
        <authorList>
            <person name="Castelli M."/>
            <person name="Nardi T."/>
            <person name="Gammuto L."/>
            <person name="Bellinzona G."/>
            <person name="Sabaneyeva E."/>
            <person name="Potekhin A."/>
            <person name="Serra V."/>
            <person name="Petroni G."/>
            <person name="Sassera D."/>
        </authorList>
    </citation>
    <scope>NUCLEOTIDE SEQUENCE [LARGE SCALE GENOMIC DNA]</scope>
    <source>
        <strain evidence="2 3">Kr 154-4</strain>
    </source>
</reference>
<dbReference type="Gene3D" id="2.60.120.10">
    <property type="entry name" value="Jelly Rolls"/>
    <property type="match status" value="1"/>
</dbReference>
<dbReference type="SUPFAM" id="SSF51206">
    <property type="entry name" value="cAMP-binding domain-like"/>
    <property type="match status" value="1"/>
</dbReference>
<keyword evidence="3" id="KW-1185">Reference proteome</keyword>
<dbReference type="PRINTS" id="PR00103">
    <property type="entry name" value="CAMPKINASE"/>
</dbReference>
<dbReference type="PANTHER" id="PTHR23011:SF28">
    <property type="entry name" value="CYCLIC NUCLEOTIDE-BINDING DOMAIN CONTAINING PROTEIN"/>
    <property type="match status" value="1"/>
</dbReference>
<protein>
    <submittedName>
        <fullName evidence="2">Cyclic nucleotide-binding domain-containing protein</fullName>
    </submittedName>
</protein>
<dbReference type="RefSeq" id="WP_323737826.1">
    <property type="nucleotide sequence ID" value="NZ_CP112932.1"/>
</dbReference>
<evidence type="ECO:0000259" key="1">
    <source>
        <dbReference type="PROSITE" id="PS50042"/>
    </source>
</evidence>
<evidence type="ECO:0000313" key="2">
    <source>
        <dbReference type="EMBL" id="WPY01012.1"/>
    </source>
</evidence>
<dbReference type="EMBL" id="CP112932">
    <property type="protein sequence ID" value="WPY01012.1"/>
    <property type="molecule type" value="Genomic_DNA"/>
</dbReference>
<dbReference type="InterPro" id="IPR018488">
    <property type="entry name" value="cNMP-bd_CS"/>
</dbReference>
<feature type="domain" description="Cyclic nucleotide-binding" evidence="1">
    <location>
        <begin position="75"/>
        <end position="178"/>
    </location>
</feature>
<dbReference type="InterPro" id="IPR000595">
    <property type="entry name" value="cNMP-bd_dom"/>
</dbReference>
<sequence>MFESTPILIQTPFASPNWLLKILPWVNIGSSVYKVSSINFEEKTSQQRLTIPKNTNIITAADSYFLSDLLRCVSLFKPLPEELIQEIIKSVYQKNVKAGDIIVKQGDIGKAFYIIINGQYNVTNKTIDDKETILNSLTSGDYFGEMALLKEIPRQATITATTKGSLLVLNKETFEKIVSDSQLKKQLEEIFEVRKKELATIKQPNESLLFLTQFEEPPYPDNYPNFIENSTENQLDIIQATITLNTKNNNENYSQQLDEQLEIAAKKMEDREEWEIINNKKYGLLNNISSAMSCDAQLKPLTPDNFDDLLSLVWNKPSFFLANPKAIAVFAKKCTHNSIVLETVEMFGSSFITWRGVPIIPSNNMVVNNNSGIQSASILLMRIGEKEKGVVGLYKGNSNLYKTSNLTIEPIADANEDIISKYKITRHFSVFILALDAIAVLRNVSLGS</sequence>
<dbReference type="Pfam" id="PF19307">
    <property type="entry name" value="SrpI-like"/>
    <property type="match status" value="1"/>
</dbReference>
<dbReference type="SMART" id="SM00100">
    <property type="entry name" value="cNMP"/>
    <property type="match status" value="1"/>
</dbReference>
<dbReference type="InterPro" id="IPR014710">
    <property type="entry name" value="RmlC-like_jellyroll"/>
</dbReference>
<gene>
    <name evidence="2" type="ORF">Trichorick_00905</name>
</gene>
<name>A0ABZ0UWL7_9RICK</name>
<dbReference type="PROSITE" id="PS00888">
    <property type="entry name" value="CNMP_BINDING_1"/>
    <property type="match status" value="1"/>
</dbReference>
<evidence type="ECO:0000313" key="3">
    <source>
        <dbReference type="Proteomes" id="UP001326613"/>
    </source>
</evidence>
<proteinExistence type="predicted"/>
<dbReference type="Proteomes" id="UP001326613">
    <property type="component" value="Chromosome"/>
</dbReference>
<dbReference type="InterPro" id="IPR045641">
    <property type="entry name" value="SrpI-like"/>
</dbReference>
<dbReference type="PROSITE" id="PS50042">
    <property type="entry name" value="CNMP_BINDING_3"/>
    <property type="match status" value="1"/>
</dbReference>
<dbReference type="PANTHER" id="PTHR23011">
    <property type="entry name" value="CYCLIC NUCLEOTIDE-BINDING DOMAIN CONTAINING PROTEIN"/>
    <property type="match status" value="1"/>
</dbReference>
<accession>A0ABZ0UWL7</accession>
<dbReference type="CDD" id="cd00038">
    <property type="entry name" value="CAP_ED"/>
    <property type="match status" value="1"/>
</dbReference>
<dbReference type="InterPro" id="IPR018490">
    <property type="entry name" value="cNMP-bd_dom_sf"/>
</dbReference>
<dbReference type="Pfam" id="PF00027">
    <property type="entry name" value="cNMP_binding"/>
    <property type="match status" value="1"/>
</dbReference>